<feature type="binding site" evidence="10">
    <location>
        <position position="5"/>
    </location>
    <ligand>
        <name>substrate</name>
    </ligand>
</feature>
<accession>A0A2G9UFL5</accession>
<keyword evidence="3" id="KW-0540">Nuclease</keyword>
<dbReference type="Proteomes" id="UP000230423">
    <property type="component" value="Unassembled WGS sequence"/>
</dbReference>
<feature type="active site" description="Proton donor/acceptor" evidence="9">
    <location>
        <position position="3"/>
    </location>
</feature>
<dbReference type="PANTHER" id="PTHR12415:SF0">
    <property type="entry name" value="TYROSYL-DNA PHOSPHODIESTERASE 1"/>
    <property type="match status" value="1"/>
</dbReference>
<evidence type="ECO:0000256" key="1">
    <source>
        <dbReference type="ARBA" id="ARBA00004123"/>
    </source>
</evidence>
<keyword evidence="8" id="KW-0539">Nucleus</keyword>
<dbReference type="OrthoDB" id="47785at2759"/>
<sequence length="208" mass="23566">MPHVKTYTDIVDGVPQWILVTSANLSKAAWGDLQKNKTQLMVRSYELGVLITDPERVKLPYDYPVAKFLIGIRFSGEFTVRVPKKNVGENFPGLDMITELLNPQKKVSAQQLVEEIRDSDGDEEGQLSKEIGGLVELSDPENSVIHERSAQCAEHDIKAFDAERYLLDMLDPEDALQRVLTLDFGVKLDVDADDRQRLKDFPRKRLPT</sequence>
<gene>
    <name evidence="12" type="ORF">TELCIR_09216</name>
</gene>
<evidence type="ECO:0000256" key="4">
    <source>
        <dbReference type="ARBA" id="ARBA00022763"/>
    </source>
</evidence>
<reference evidence="12 13" key="1">
    <citation type="submission" date="2015-09" db="EMBL/GenBank/DDBJ databases">
        <title>Draft genome of the parasitic nematode Teladorsagia circumcincta isolate WARC Sus (inbred).</title>
        <authorList>
            <person name="Mitreva M."/>
        </authorList>
    </citation>
    <scope>NUCLEOTIDE SEQUENCE [LARGE SCALE GENOMIC DNA]</scope>
    <source>
        <strain evidence="12 13">S</strain>
    </source>
</reference>
<feature type="site" description="Interaction with DNA" evidence="11">
    <location>
        <position position="26"/>
    </location>
</feature>
<proteinExistence type="inferred from homology"/>
<dbReference type="GO" id="GO:0003697">
    <property type="term" value="F:single-stranded DNA binding"/>
    <property type="evidence" value="ECO:0007669"/>
    <property type="project" value="TreeGrafter"/>
</dbReference>
<dbReference type="SUPFAM" id="SSF56024">
    <property type="entry name" value="Phospholipase D/nuclease"/>
    <property type="match status" value="1"/>
</dbReference>
<evidence type="ECO:0000256" key="2">
    <source>
        <dbReference type="ARBA" id="ARBA00010205"/>
    </source>
</evidence>
<protein>
    <recommendedName>
        <fullName evidence="14">Tyrosyl-DNA phosphodiesterase</fullName>
    </recommendedName>
</protein>
<dbReference type="EMBL" id="KZ346829">
    <property type="protein sequence ID" value="PIO68976.1"/>
    <property type="molecule type" value="Genomic_DNA"/>
</dbReference>
<evidence type="ECO:0000256" key="11">
    <source>
        <dbReference type="PIRSR" id="PIRSR610347-3"/>
    </source>
</evidence>
<evidence type="ECO:0000256" key="10">
    <source>
        <dbReference type="PIRSR" id="PIRSR610347-2"/>
    </source>
</evidence>
<evidence type="ECO:0000256" key="8">
    <source>
        <dbReference type="ARBA" id="ARBA00023242"/>
    </source>
</evidence>
<evidence type="ECO:0000256" key="6">
    <source>
        <dbReference type="ARBA" id="ARBA00022839"/>
    </source>
</evidence>
<evidence type="ECO:0000313" key="12">
    <source>
        <dbReference type="EMBL" id="PIO68976.1"/>
    </source>
</evidence>
<organism evidence="12 13">
    <name type="scientific">Teladorsagia circumcincta</name>
    <name type="common">Brown stomach worm</name>
    <name type="synonym">Ostertagia circumcincta</name>
    <dbReference type="NCBI Taxonomy" id="45464"/>
    <lineage>
        <taxon>Eukaryota</taxon>
        <taxon>Metazoa</taxon>
        <taxon>Ecdysozoa</taxon>
        <taxon>Nematoda</taxon>
        <taxon>Chromadorea</taxon>
        <taxon>Rhabditida</taxon>
        <taxon>Rhabditina</taxon>
        <taxon>Rhabditomorpha</taxon>
        <taxon>Strongyloidea</taxon>
        <taxon>Trichostrongylidae</taxon>
        <taxon>Teladorsagia</taxon>
    </lineage>
</organism>
<evidence type="ECO:0000256" key="5">
    <source>
        <dbReference type="ARBA" id="ARBA00022801"/>
    </source>
</evidence>
<keyword evidence="6" id="KW-0269">Exonuclease</keyword>
<keyword evidence="5" id="KW-0378">Hydrolase</keyword>
<dbReference type="InterPro" id="IPR010347">
    <property type="entry name" value="Tdp1"/>
</dbReference>
<keyword evidence="13" id="KW-1185">Reference proteome</keyword>
<keyword evidence="4" id="KW-0227">DNA damage</keyword>
<evidence type="ECO:0000256" key="3">
    <source>
        <dbReference type="ARBA" id="ARBA00022722"/>
    </source>
</evidence>
<dbReference type="GO" id="GO:0004527">
    <property type="term" value="F:exonuclease activity"/>
    <property type="evidence" value="ECO:0007669"/>
    <property type="project" value="UniProtKB-KW"/>
</dbReference>
<dbReference type="GO" id="GO:0003690">
    <property type="term" value="F:double-stranded DNA binding"/>
    <property type="evidence" value="ECO:0007669"/>
    <property type="project" value="TreeGrafter"/>
</dbReference>
<evidence type="ECO:0008006" key="14">
    <source>
        <dbReference type="Google" id="ProtNLM"/>
    </source>
</evidence>
<evidence type="ECO:0000256" key="9">
    <source>
        <dbReference type="PIRSR" id="PIRSR610347-1"/>
    </source>
</evidence>
<dbReference type="GO" id="GO:0006281">
    <property type="term" value="P:DNA repair"/>
    <property type="evidence" value="ECO:0007669"/>
    <property type="project" value="UniProtKB-KW"/>
</dbReference>
<dbReference type="GO" id="GO:0017005">
    <property type="term" value="F:3'-tyrosyl-DNA phosphodiesterase activity"/>
    <property type="evidence" value="ECO:0007669"/>
    <property type="project" value="TreeGrafter"/>
</dbReference>
<evidence type="ECO:0000313" key="13">
    <source>
        <dbReference type="Proteomes" id="UP000230423"/>
    </source>
</evidence>
<comment type="subcellular location">
    <subcellularLocation>
        <location evidence="1">Nucleus</location>
    </subcellularLocation>
</comment>
<comment type="similarity">
    <text evidence="2">Belongs to the tyrosyl-DNA phosphodiesterase family.</text>
</comment>
<dbReference type="Pfam" id="PF06087">
    <property type="entry name" value="Tyr-DNA_phospho"/>
    <property type="match status" value="1"/>
</dbReference>
<dbReference type="GO" id="GO:0005634">
    <property type="term" value="C:nucleus"/>
    <property type="evidence" value="ECO:0007669"/>
    <property type="project" value="UniProtKB-SubCell"/>
</dbReference>
<evidence type="ECO:0000256" key="7">
    <source>
        <dbReference type="ARBA" id="ARBA00023204"/>
    </source>
</evidence>
<dbReference type="Gene3D" id="3.30.870.10">
    <property type="entry name" value="Endonuclease Chain A"/>
    <property type="match status" value="1"/>
</dbReference>
<keyword evidence="7" id="KW-0234">DNA repair</keyword>
<name>A0A2G9UFL5_TELCI</name>
<dbReference type="AlphaFoldDB" id="A0A2G9UFL5"/>
<dbReference type="PANTHER" id="PTHR12415">
    <property type="entry name" value="TYROSYL-DNA PHOSPHODIESTERASE 1"/>
    <property type="match status" value="1"/>
</dbReference>